<dbReference type="AlphaFoldDB" id="A0AAV9CR37"/>
<accession>A0AAV9CR37</accession>
<dbReference type="EMBL" id="JAUJYO010000017">
    <property type="protein sequence ID" value="KAK1291311.1"/>
    <property type="molecule type" value="Genomic_DNA"/>
</dbReference>
<comment type="caution">
    <text evidence="2">The sequence shown here is derived from an EMBL/GenBank/DDBJ whole genome shotgun (WGS) entry which is preliminary data.</text>
</comment>
<organism evidence="2 3">
    <name type="scientific">Acorus calamus</name>
    <name type="common">Sweet flag</name>
    <dbReference type="NCBI Taxonomy" id="4465"/>
    <lineage>
        <taxon>Eukaryota</taxon>
        <taxon>Viridiplantae</taxon>
        <taxon>Streptophyta</taxon>
        <taxon>Embryophyta</taxon>
        <taxon>Tracheophyta</taxon>
        <taxon>Spermatophyta</taxon>
        <taxon>Magnoliopsida</taxon>
        <taxon>Liliopsida</taxon>
        <taxon>Acoraceae</taxon>
        <taxon>Acorus</taxon>
    </lineage>
</organism>
<dbReference type="Proteomes" id="UP001180020">
    <property type="component" value="Unassembled WGS sequence"/>
</dbReference>
<evidence type="ECO:0000313" key="2">
    <source>
        <dbReference type="EMBL" id="KAK1291311.1"/>
    </source>
</evidence>
<evidence type="ECO:0000313" key="3">
    <source>
        <dbReference type="Proteomes" id="UP001180020"/>
    </source>
</evidence>
<keyword evidence="3" id="KW-1185">Reference proteome</keyword>
<reference evidence="2" key="1">
    <citation type="journal article" date="2023" name="Nat. Commun.">
        <title>Diploid and tetraploid genomes of Acorus and the evolution of monocots.</title>
        <authorList>
            <person name="Ma L."/>
            <person name="Liu K.W."/>
            <person name="Li Z."/>
            <person name="Hsiao Y.Y."/>
            <person name="Qi Y."/>
            <person name="Fu T."/>
            <person name="Tang G.D."/>
            <person name="Zhang D."/>
            <person name="Sun W.H."/>
            <person name="Liu D.K."/>
            <person name="Li Y."/>
            <person name="Chen G.Z."/>
            <person name="Liu X.D."/>
            <person name="Liao X.Y."/>
            <person name="Jiang Y.T."/>
            <person name="Yu X."/>
            <person name="Hao Y."/>
            <person name="Huang J."/>
            <person name="Zhao X.W."/>
            <person name="Ke S."/>
            <person name="Chen Y.Y."/>
            <person name="Wu W.L."/>
            <person name="Hsu J.L."/>
            <person name="Lin Y.F."/>
            <person name="Huang M.D."/>
            <person name="Li C.Y."/>
            <person name="Huang L."/>
            <person name="Wang Z.W."/>
            <person name="Zhao X."/>
            <person name="Zhong W.Y."/>
            <person name="Peng D.H."/>
            <person name="Ahmad S."/>
            <person name="Lan S."/>
            <person name="Zhang J.S."/>
            <person name="Tsai W.C."/>
            <person name="Van de Peer Y."/>
            <person name="Liu Z.J."/>
        </authorList>
    </citation>
    <scope>NUCLEOTIDE SEQUENCE</scope>
    <source>
        <strain evidence="2">CP</strain>
    </source>
</reference>
<sequence length="136" mass="15440">MDGIERNLQIVSCEGLLYFGRFQVCNPSTGELQAGDCDVCRCWGIRFWVFKRINRRTLRGHRAQMGDAGCAEWKIVLSEKCPQESWQLRPPPPPPSMTADDPPLQEPKFKAHRSTDDNDIRFAGGGSNTTTTTRRR</sequence>
<gene>
    <name evidence="2" type="ORF">QJS10_CPB17g00497</name>
</gene>
<name>A0AAV9CR37_ACOCL</name>
<feature type="compositionally biased region" description="Basic and acidic residues" evidence="1">
    <location>
        <begin position="107"/>
        <end position="120"/>
    </location>
</feature>
<reference evidence="2" key="2">
    <citation type="submission" date="2023-06" db="EMBL/GenBank/DDBJ databases">
        <authorList>
            <person name="Ma L."/>
            <person name="Liu K.-W."/>
            <person name="Li Z."/>
            <person name="Hsiao Y.-Y."/>
            <person name="Qi Y."/>
            <person name="Fu T."/>
            <person name="Tang G."/>
            <person name="Zhang D."/>
            <person name="Sun W.-H."/>
            <person name="Liu D.-K."/>
            <person name="Li Y."/>
            <person name="Chen G.-Z."/>
            <person name="Liu X.-D."/>
            <person name="Liao X.-Y."/>
            <person name="Jiang Y.-T."/>
            <person name="Yu X."/>
            <person name="Hao Y."/>
            <person name="Huang J."/>
            <person name="Zhao X.-W."/>
            <person name="Ke S."/>
            <person name="Chen Y.-Y."/>
            <person name="Wu W.-L."/>
            <person name="Hsu J.-L."/>
            <person name="Lin Y.-F."/>
            <person name="Huang M.-D."/>
            <person name="Li C.-Y."/>
            <person name="Huang L."/>
            <person name="Wang Z.-W."/>
            <person name="Zhao X."/>
            <person name="Zhong W.-Y."/>
            <person name="Peng D.-H."/>
            <person name="Ahmad S."/>
            <person name="Lan S."/>
            <person name="Zhang J.-S."/>
            <person name="Tsai W.-C."/>
            <person name="Van De Peer Y."/>
            <person name="Liu Z.-J."/>
        </authorList>
    </citation>
    <scope>NUCLEOTIDE SEQUENCE</scope>
    <source>
        <strain evidence="2">CP</strain>
        <tissue evidence="2">Leaves</tissue>
    </source>
</reference>
<feature type="region of interest" description="Disordered" evidence="1">
    <location>
        <begin position="84"/>
        <end position="136"/>
    </location>
</feature>
<protein>
    <submittedName>
        <fullName evidence="2">Uncharacterized protein</fullName>
    </submittedName>
</protein>
<evidence type="ECO:0000256" key="1">
    <source>
        <dbReference type="SAM" id="MobiDB-lite"/>
    </source>
</evidence>
<proteinExistence type="predicted"/>